<dbReference type="AlphaFoldDB" id="A0A0V8D7F0"/>
<proteinExistence type="predicted"/>
<dbReference type="RefSeq" id="WP_058209755.1">
    <property type="nucleotide sequence ID" value="NZ_LKLP01000073.1"/>
</dbReference>
<comment type="caution">
    <text evidence="1">The sequence shown here is derived from an EMBL/GenBank/DDBJ whole genome shotgun (WGS) entry which is preliminary data.</text>
</comment>
<name>A0A0V8D7F0_LACLL</name>
<organism evidence="1 2">
    <name type="scientific">Lactococcus lactis subsp. lactis</name>
    <name type="common">Streptococcus lactis</name>
    <dbReference type="NCBI Taxonomy" id="1360"/>
    <lineage>
        <taxon>Bacteria</taxon>
        <taxon>Bacillati</taxon>
        <taxon>Bacillota</taxon>
        <taxon>Bacilli</taxon>
        <taxon>Lactobacillales</taxon>
        <taxon>Streptococcaceae</taxon>
        <taxon>Lactococcus</taxon>
    </lineage>
</organism>
<dbReference type="PATRIC" id="fig|1360.106.peg.858"/>
<reference evidence="2" key="1">
    <citation type="submission" date="2015-10" db="EMBL/GenBank/DDBJ databases">
        <title>Draft Genome Sequences of 11 Lactococcus lactis subspecies cremoris strains.</title>
        <authorList>
            <person name="Wels M."/>
            <person name="Backus L."/>
            <person name="Boekhorst J."/>
            <person name="Dijkstra A."/>
            <person name="Beerthuizen M."/>
            <person name="Kelly W."/>
            <person name="Siezen R."/>
            <person name="Bachmann H."/>
            <person name="Van Hijum S."/>
        </authorList>
    </citation>
    <scope>NUCLEOTIDE SEQUENCE [LARGE SCALE GENOMIC DNA]</scope>
    <source>
        <strain evidence="2">LMG8520</strain>
    </source>
</reference>
<dbReference type="Proteomes" id="UP000054230">
    <property type="component" value="Unassembled WGS sequence"/>
</dbReference>
<protein>
    <submittedName>
        <fullName evidence="1">Uncharacterized protein</fullName>
    </submittedName>
</protein>
<gene>
    <name evidence="1" type="ORF">LMG8520_1352</name>
</gene>
<evidence type="ECO:0000313" key="2">
    <source>
        <dbReference type="Proteomes" id="UP000054230"/>
    </source>
</evidence>
<dbReference type="EMBL" id="LKLP01000073">
    <property type="protein sequence ID" value="KSU09452.1"/>
    <property type="molecule type" value="Genomic_DNA"/>
</dbReference>
<evidence type="ECO:0000313" key="1">
    <source>
        <dbReference type="EMBL" id="KSU09452.1"/>
    </source>
</evidence>
<sequence length="173" mass="20249">MINEKNLLTKIQVAFQNDLWINRTDEFFVNQFNEVEVKRSDTKVPTSLFLNSIKLSNKKEYVFQFSCDVWIENFFELTRSDAFLMLTLLSDNKIIQNASQKMLGSKMEKQVFVSAKMENLTSKKWKHIVLNIKTKGSFFNVALHLSGDGWMKYKNLTLIETEASEEINDYIIL</sequence>
<accession>A0A0V8D7F0</accession>